<evidence type="ECO:0000313" key="13">
    <source>
        <dbReference type="EMBL" id="CEM26506.1"/>
    </source>
</evidence>
<evidence type="ECO:0000256" key="10">
    <source>
        <dbReference type="RuleBase" id="RU366032"/>
    </source>
</evidence>
<dbReference type="GO" id="GO:0004740">
    <property type="term" value="F:pyruvate dehydrogenase (acetyl-transferring) kinase activity"/>
    <property type="evidence" value="ECO:0007669"/>
    <property type="project" value="TreeGrafter"/>
</dbReference>
<dbReference type="Gene3D" id="3.30.565.10">
    <property type="entry name" value="Histidine kinase-like ATPase, C-terminal domain"/>
    <property type="match status" value="1"/>
</dbReference>
<dbReference type="PANTHER" id="PTHR11947">
    <property type="entry name" value="PYRUVATE DEHYDROGENASE KINASE"/>
    <property type="match status" value="1"/>
</dbReference>
<dbReference type="InterPro" id="IPR004358">
    <property type="entry name" value="Sig_transdc_His_kin-like_C"/>
</dbReference>
<dbReference type="Pfam" id="PF02518">
    <property type="entry name" value="HATPase_c"/>
    <property type="match status" value="1"/>
</dbReference>
<gene>
    <name evidence="13" type="ORF">Cvel_21156</name>
</gene>
<dbReference type="InterPro" id="IPR036784">
    <property type="entry name" value="AK/P_DHK_N_sf"/>
</dbReference>
<keyword evidence="9 10" id="KW-0496">Mitochondrion</keyword>
<dbReference type="InterPro" id="IPR036890">
    <property type="entry name" value="HATPase_C_sf"/>
</dbReference>
<dbReference type="EMBL" id="CDMZ01001062">
    <property type="protein sequence ID" value="CEM26506.1"/>
    <property type="molecule type" value="Genomic_DNA"/>
</dbReference>
<reference evidence="13" key="1">
    <citation type="submission" date="2014-11" db="EMBL/GenBank/DDBJ databases">
        <authorList>
            <person name="Otto D Thomas"/>
            <person name="Naeem Raeece"/>
        </authorList>
    </citation>
    <scope>NUCLEOTIDE SEQUENCE</scope>
</reference>
<accession>A0A0G4GBL1</accession>
<evidence type="ECO:0000256" key="8">
    <source>
        <dbReference type="ARBA" id="ARBA00022946"/>
    </source>
</evidence>
<evidence type="ECO:0000256" key="7">
    <source>
        <dbReference type="ARBA" id="ARBA00022840"/>
    </source>
</evidence>
<feature type="domain" description="Histidine kinase/HSP90-like ATPase" evidence="12">
    <location>
        <begin position="235"/>
        <end position="463"/>
    </location>
</feature>
<name>A0A0G4GBL1_9ALVE</name>
<evidence type="ECO:0000256" key="5">
    <source>
        <dbReference type="ARBA" id="ARBA00022741"/>
    </source>
</evidence>
<protein>
    <recommendedName>
        <fullName evidence="10">Protein-serine/threonine kinase</fullName>
        <ecNumber evidence="10">2.7.11.-</ecNumber>
    </recommendedName>
</protein>
<sequence>MMPVGLHGPGDHSFFVNARMMDSQVADYAALKPRPQFFRSMLSVRDLPKAASFLRSELPRRLAARIQQIDSLSGYREVAELEETRDIYSQSFLELRLDDVLHGGMQQEADVSNFAHVLYAQQGRHAKIIPLVIAGMQKYRALQIAAGRRFSAAEMDRFLDLFVLNRIGSSFLREQWLVVHQSLRPNGMVDLQCDPVGVVQQCVGDAQELCRHHFGKAPNVDVVVRDPSRDLQMAYLPQYLYYIMFELLKNSLRAVVETHGHKTPQSPWNKRPSQQSPSSSSSAPKENEEYEGDPLVVSLSSGGQTVVYRPNLGGSVCSSTSERLKAAENGMPTVRIFVDHCPASIPDSSGASECLRIRVADCGGGIPKEVMPKIWRFGFTSAKPIDISPYASSSSSNGRGGETKNGCNGFSSSANGGGLDPLAGFGVGLPLARSYARYLGGLLEVQSEEGTGTTATLCIRTLNSEKSREILEEAQGWSHEEEDREIDVKAASR</sequence>
<proteinExistence type="inferred from homology"/>
<evidence type="ECO:0000256" key="6">
    <source>
        <dbReference type="ARBA" id="ARBA00022777"/>
    </source>
</evidence>
<dbReference type="EC" id="2.7.11.-" evidence="10"/>
<dbReference type="AlphaFoldDB" id="A0A0G4GBL1"/>
<evidence type="ECO:0000256" key="4">
    <source>
        <dbReference type="ARBA" id="ARBA00022679"/>
    </source>
</evidence>
<keyword evidence="6 10" id="KW-0418">Kinase</keyword>
<feature type="region of interest" description="Disordered" evidence="11">
    <location>
        <begin position="258"/>
        <end position="291"/>
    </location>
</feature>
<keyword evidence="5 10" id="KW-0547">Nucleotide-binding</keyword>
<dbReference type="PhylomeDB" id="A0A0G4GBL1"/>
<dbReference type="Gene3D" id="1.20.140.20">
    <property type="entry name" value="Alpha-ketoacid/pyruvate dehydrogenase kinase, N-terminal domain"/>
    <property type="match status" value="1"/>
</dbReference>
<dbReference type="GO" id="GO:0005524">
    <property type="term" value="F:ATP binding"/>
    <property type="evidence" value="ECO:0007669"/>
    <property type="project" value="UniProtKB-UniRule"/>
</dbReference>
<keyword evidence="7 10" id="KW-0067">ATP-binding</keyword>
<evidence type="ECO:0000256" key="3">
    <source>
        <dbReference type="ARBA" id="ARBA00022553"/>
    </source>
</evidence>
<dbReference type="Pfam" id="PF10436">
    <property type="entry name" value="BCDHK_Adom3"/>
    <property type="match status" value="1"/>
</dbReference>
<dbReference type="VEuPathDB" id="CryptoDB:Cvel_21156"/>
<dbReference type="SMART" id="SM00387">
    <property type="entry name" value="HATPase_c"/>
    <property type="match status" value="1"/>
</dbReference>
<dbReference type="SUPFAM" id="SSF69012">
    <property type="entry name" value="alpha-ketoacid dehydrogenase kinase, N-terminal domain"/>
    <property type="match status" value="1"/>
</dbReference>
<dbReference type="PRINTS" id="PR00344">
    <property type="entry name" value="BCTRLSENSOR"/>
</dbReference>
<dbReference type="GO" id="GO:0005759">
    <property type="term" value="C:mitochondrial matrix"/>
    <property type="evidence" value="ECO:0007669"/>
    <property type="project" value="UniProtKB-SubCell"/>
</dbReference>
<dbReference type="PANTHER" id="PTHR11947:SF20">
    <property type="entry name" value="[3-METHYL-2-OXOBUTANOATE DEHYDROGENASE [LIPOAMIDE]] KINASE, MITOCHONDRIAL"/>
    <property type="match status" value="1"/>
</dbReference>
<keyword evidence="4 10" id="KW-0808">Transferase</keyword>
<feature type="region of interest" description="Disordered" evidence="11">
    <location>
        <begin position="473"/>
        <end position="493"/>
    </location>
</feature>
<evidence type="ECO:0000259" key="12">
    <source>
        <dbReference type="SMART" id="SM00387"/>
    </source>
</evidence>
<dbReference type="InterPro" id="IPR039028">
    <property type="entry name" value="BCKD/PDK"/>
</dbReference>
<keyword evidence="8" id="KW-0809">Transit peptide</keyword>
<keyword evidence="3" id="KW-0597">Phosphoprotein</keyword>
<evidence type="ECO:0000256" key="11">
    <source>
        <dbReference type="SAM" id="MobiDB-lite"/>
    </source>
</evidence>
<feature type="compositionally biased region" description="Basic and acidic residues" evidence="11">
    <location>
        <begin position="478"/>
        <end position="493"/>
    </location>
</feature>
<dbReference type="SUPFAM" id="SSF55874">
    <property type="entry name" value="ATPase domain of HSP90 chaperone/DNA topoisomerase II/histidine kinase"/>
    <property type="match status" value="2"/>
</dbReference>
<evidence type="ECO:0000256" key="9">
    <source>
        <dbReference type="ARBA" id="ARBA00023128"/>
    </source>
</evidence>
<dbReference type="InterPro" id="IPR018955">
    <property type="entry name" value="BCDHK/PDK_N"/>
</dbReference>
<evidence type="ECO:0000256" key="1">
    <source>
        <dbReference type="ARBA" id="ARBA00004305"/>
    </source>
</evidence>
<comment type="similarity">
    <text evidence="2 10">Belongs to the PDK/BCKDK protein kinase family.</text>
</comment>
<comment type="subcellular location">
    <subcellularLocation>
        <location evidence="1 10">Mitochondrion matrix</location>
    </subcellularLocation>
</comment>
<feature type="compositionally biased region" description="Low complexity" evidence="11">
    <location>
        <begin position="272"/>
        <end position="282"/>
    </location>
</feature>
<dbReference type="InterPro" id="IPR003594">
    <property type="entry name" value="HATPase_dom"/>
</dbReference>
<dbReference type="GO" id="GO:0010906">
    <property type="term" value="P:regulation of glucose metabolic process"/>
    <property type="evidence" value="ECO:0007669"/>
    <property type="project" value="TreeGrafter"/>
</dbReference>
<organism evidence="13">
    <name type="scientific">Chromera velia CCMP2878</name>
    <dbReference type="NCBI Taxonomy" id="1169474"/>
    <lineage>
        <taxon>Eukaryota</taxon>
        <taxon>Sar</taxon>
        <taxon>Alveolata</taxon>
        <taxon>Colpodellida</taxon>
        <taxon>Chromeraceae</taxon>
        <taxon>Chromera</taxon>
    </lineage>
</organism>
<evidence type="ECO:0000256" key="2">
    <source>
        <dbReference type="ARBA" id="ARBA00006155"/>
    </source>
</evidence>